<feature type="compositionally biased region" description="Basic residues" evidence="6">
    <location>
        <begin position="894"/>
        <end position="903"/>
    </location>
</feature>
<accession>A0A815PQP6</accession>
<evidence type="ECO:0000256" key="1">
    <source>
        <dbReference type="ARBA" id="ARBA00004123"/>
    </source>
</evidence>
<proteinExistence type="predicted"/>
<dbReference type="InterPro" id="IPR004092">
    <property type="entry name" value="Mbt"/>
</dbReference>
<evidence type="ECO:0000256" key="5">
    <source>
        <dbReference type="PROSITE-ProRule" id="PRU00459"/>
    </source>
</evidence>
<dbReference type="GO" id="GO:0045892">
    <property type="term" value="P:negative regulation of DNA-templated transcription"/>
    <property type="evidence" value="ECO:0007669"/>
    <property type="project" value="TreeGrafter"/>
</dbReference>
<keyword evidence="3" id="KW-0677">Repeat</keyword>
<organism evidence="8 10">
    <name type="scientific">Adineta steineri</name>
    <dbReference type="NCBI Taxonomy" id="433720"/>
    <lineage>
        <taxon>Eukaryota</taxon>
        <taxon>Metazoa</taxon>
        <taxon>Spiralia</taxon>
        <taxon>Gnathifera</taxon>
        <taxon>Rotifera</taxon>
        <taxon>Eurotatoria</taxon>
        <taxon>Bdelloidea</taxon>
        <taxon>Adinetida</taxon>
        <taxon>Adinetidae</taxon>
        <taxon>Adineta</taxon>
    </lineage>
</organism>
<dbReference type="SMART" id="SM00454">
    <property type="entry name" value="SAM"/>
    <property type="match status" value="1"/>
</dbReference>
<dbReference type="GO" id="GO:0042393">
    <property type="term" value="F:histone binding"/>
    <property type="evidence" value="ECO:0007669"/>
    <property type="project" value="TreeGrafter"/>
</dbReference>
<dbReference type="Pfam" id="PF12140">
    <property type="entry name" value="SLED"/>
    <property type="match status" value="1"/>
</dbReference>
<dbReference type="SUPFAM" id="SSF63748">
    <property type="entry name" value="Tudor/PWWP/MBT"/>
    <property type="match status" value="4"/>
</dbReference>
<feature type="repeat" description="MBT" evidence="5">
    <location>
        <begin position="484"/>
        <end position="591"/>
    </location>
</feature>
<dbReference type="Proteomes" id="UP000663881">
    <property type="component" value="Unassembled WGS sequence"/>
</dbReference>
<dbReference type="OrthoDB" id="5917609at2759"/>
<feature type="repeat" description="MBT" evidence="5">
    <location>
        <begin position="133"/>
        <end position="234"/>
    </location>
</feature>
<dbReference type="AlphaFoldDB" id="A0A815PQP6"/>
<dbReference type="InterPro" id="IPR038348">
    <property type="entry name" value="SLED_sf"/>
</dbReference>
<dbReference type="GO" id="GO:0003682">
    <property type="term" value="F:chromatin binding"/>
    <property type="evidence" value="ECO:0007669"/>
    <property type="project" value="TreeGrafter"/>
</dbReference>
<evidence type="ECO:0000256" key="4">
    <source>
        <dbReference type="ARBA" id="ARBA00023242"/>
    </source>
</evidence>
<dbReference type="PROSITE" id="PS51079">
    <property type="entry name" value="MBT"/>
    <property type="match status" value="2"/>
</dbReference>
<keyword evidence="4" id="KW-0539">Nucleus</keyword>
<name>A0A815PQP6_9BILA</name>
<feature type="compositionally biased region" description="Polar residues" evidence="6">
    <location>
        <begin position="907"/>
        <end position="922"/>
    </location>
</feature>
<dbReference type="InterPro" id="IPR021987">
    <property type="entry name" value="SLED"/>
</dbReference>
<protein>
    <recommendedName>
        <fullName evidence="7">SAM domain-containing protein</fullName>
    </recommendedName>
</protein>
<dbReference type="SMART" id="SM00561">
    <property type="entry name" value="MBT"/>
    <property type="match status" value="4"/>
</dbReference>
<dbReference type="PANTHER" id="PTHR12247">
    <property type="entry name" value="POLYCOMB GROUP PROTEIN"/>
    <property type="match status" value="1"/>
</dbReference>
<evidence type="ECO:0000259" key="7">
    <source>
        <dbReference type="SMART" id="SM00454"/>
    </source>
</evidence>
<evidence type="ECO:0000313" key="10">
    <source>
        <dbReference type="Proteomes" id="UP000663891"/>
    </source>
</evidence>
<evidence type="ECO:0000313" key="9">
    <source>
        <dbReference type="EMBL" id="CAF3890901.1"/>
    </source>
</evidence>
<dbReference type="EMBL" id="CAJNON010001330">
    <property type="protein sequence ID" value="CAF1452900.1"/>
    <property type="molecule type" value="Genomic_DNA"/>
</dbReference>
<dbReference type="InterPro" id="IPR013761">
    <property type="entry name" value="SAM/pointed_sf"/>
</dbReference>
<gene>
    <name evidence="9" type="ORF">OKA104_LOCUS23651</name>
    <name evidence="8" type="ORF">VCS650_LOCUS39581</name>
</gene>
<feature type="region of interest" description="Disordered" evidence="6">
    <location>
        <begin position="894"/>
        <end position="944"/>
    </location>
</feature>
<feature type="region of interest" description="Disordered" evidence="6">
    <location>
        <begin position="776"/>
        <end position="844"/>
    </location>
</feature>
<comment type="subcellular location">
    <subcellularLocation>
        <location evidence="1">Nucleus</location>
    </subcellularLocation>
</comment>
<dbReference type="Pfam" id="PF02820">
    <property type="entry name" value="MBT"/>
    <property type="match status" value="4"/>
</dbReference>
<sequence>MDSSLNTHINSSILDLSQRTTITTTTTKINTNYSDVIIDNWTNNSSCNYTDIIDDNDLRKIESKKTFNIEQSLTDQFQNLPIKEDTLSDSSTINKSKLDLSHRTKNSNSSTYQIIIHNLEPCLNSSPLSLSNFLWSKYFSLINERSVSDEFFDHYLSSINSGLEIDMKLEYCYDIQRDLYWLTQIQLVSHSLILLHFVGIPEDDTSNDFWAYVYGQRCHPIGWCKENSKLMLPPPIVTKRAIQQTTINNMNNTISNGNDKQSMINKGENEELQTPPNYLFNKDIGLNPAEQLKCGMLLEIQDLNRPWTLWFVRIINNRGGRLHLRYISHINEDEEQDSSDIHIFFLDWRIHFIGWTSKNPSIYFYDIPSCLLLNFDKQIIIDTCLLKSQNQFLPVNLFKDQEEIRKHRFNEGMKLEVFDIKTQNIYIGTIGQVHNEYYFDIIIDNDNQSIFVAHATHPHILPIHWAAEHRFALMKGKGIRQSEDYWNIYTEKTDKNDIAPERCFNLITLNSTGNNRVEPGMKMEMIYTLNNIDYVFSVTLIHVVDHLMWLRVDNTSLFNDEYLFYHVLPINSLDVFPVGWAKFNGFDLLTPMEYKINIKTYEQNRYELFSSVTHYPKIPRVYLNEIYQLTLYVNIRCFSGPHFCASRLARIPSQFGPGPYRHVLIDMFHHLLSASSTSTNTLRALRRLEHPSNTLHLKTEYIKAAKKSSKLIRPISLPTDPYLIYQYIRHICTQLEACPNLISMKRVENNCPDKCHILINTFALSIHSKHKRTQLRAAQNRQRKQKSLLCHLKTSTNPSTVSTPAVEESPSIEPSLETLTSDSSSPIPPPPPGSDRKTRGFRVHIEPRTHTVTRTNRKQKLTSTVTIKQEPMEINDTKIESSPLPVQVPIKESKRPRITKNKRPSSPVITMNILSNPSSPSNRTKKKRRSPQIMNEFASSSSSSSDITIPKIEIQQSTSSLIQPTFSIPPIDTRNPVTWNVNDVCSYLNQSGCSFALKTIKEQEIDGAALLLLDDLPKVQDLLEFKLGPAVKFCHVVEQLRTQVIDTFHSSPSLKTSRLSTTNTS</sequence>
<dbReference type="Gene3D" id="3.90.1150.190">
    <property type="entry name" value="SLED domain"/>
    <property type="match status" value="1"/>
</dbReference>
<evidence type="ECO:0000256" key="3">
    <source>
        <dbReference type="ARBA" id="ARBA00022737"/>
    </source>
</evidence>
<dbReference type="InterPro" id="IPR050548">
    <property type="entry name" value="PcG_chromatin_remod_factors"/>
</dbReference>
<dbReference type="InterPro" id="IPR001660">
    <property type="entry name" value="SAM"/>
</dbReference>
<comment type="caution">
    <text evidence="8">The sequence shown here is derived from an EMBL/GenBank/DDBJ whole genome shotgun (WGS) entry which is preliminary data.</text>
</comment>
<dbReference type="Gene3D" id="2.30.30.140">
    <property type="match status" value="4"/>
</dbReference>
<evidence type="ECO:0000313" key="8">
    <source>
        <dbReference type="EMBL" id="CAF1452900.1"/>
    </source>
</evidence>
<feature type="domain" description="SAM" evidence="7">
    <location>
        <begin position="976"/>
        <end position="1043"/>
    </location>
</feature>
<reference evidence="8" key="1">
    <citation type="submission" date="2021-02" db="EMBL/GenBank/DDBJ databases">
        <authorList>
            <person name="Nowell W R."/>
        </authorList>
    </citation>
    <scope>NUCLEOTIDE SEQUENCE</scope>
</reference>
<feature type="compositionally biased region" description="Polar residues" evidence="6">
    <location>
        <begin position="793"/>
        <end position="803"/>
    </location>
</feature>
<dbReference type="PANTHER" id="PTHR12247:SF129">
    <property type="entry name" value="SOP-2-RELATED PROTEIN 3"/>
    <property type="match status" value="1"/>
</dbReference>
<feature type="compositionally biased region" description="Basic and acidic residues" evidence="6">
    <location>
        <begin position="834"/>
        <end position="844"/>
    </location>
</feature>
<dbReference type="GO" id="GO:0005634">
    <property type="term" value="C:nucleus"/>
    <property type="evidence" value="ECO:0007669"/>
    <property type="project" value="UniProtKB-SubCell"/>
</dbReference>
<dbReference type="Gene3D" id="1.10.150.50">
    <property type="entry name" value="Transcription Factor, Ets-1"/>
    <property type="match status" value="1"/>
</dbReference>
<dbReference type="Proteomes" id="UP000663891">
    <property type="component" value="Unassembled WGS sequence"/>
</dbReference>
<evidence type="ECO:0000256" key="6">
    <source>
        <dbReference type="SAM" id="MobiDB-lite"/>
    </source>
</evidence>
<keyword evidence="2" id="KW-0678">Repressor</keyword>
<evidence type="ECO:0000256" key="2">
    <source>
        <dbReference type="ARBA" id="ARBA00022491"/>
    </source>
</evidence>
<dbReference type="EMBL" id="CAJOAY010001826">
    <property type="protein sequence ID" value="CAF3890901.1"/>
    <property type="molecule type" value="Genomic_DNA"/>
</dbReference>
<dbReference type="SUPFAM" id="SSF47769">
    <property type="entry name" value="SAM/Pointed domain"/>
    <property type="match status" value="1"/>
</dbReference>